<gene>
    <name evidence="2" type="ORF">KHU32_03655</name>
</gene>
<feature type="chain" id="PRO_5047212512" evidence="1">
    <location>
        <begin position="26"/>
        <end position="325"/>
    </location>
</feature>
<feature type="signal peptide" evidence="1">
    <location>
        <begin position="1"/>
        <end position="25"/>
    </location>
</feature>
<dbReference type="PANTHER" id="PTHR42941">
    <property type="entry name" value="SLL1037 PROTEIN"/>
    <property type="match status" value="1"/>
</dbReference>
<dbReference type="EMBL" id="JAHCDA010000001">
    <property type="protein sequence ID" value="MBS7810019.1"/>
    <property type="molecule type" value="Genomic_DNA"/>
</dbReference>
<dbReference type="NCBIfam" id="TIGR02122">
    <property type="entry name" value="TRAP_TAXI"/>
    <property type="match status" value="1"/>
</dbReference>
<evidence type="ECO:0000256" key="1">
    <source>
        <dbReference type="SAM" id="SignalP"/>
    </source>
</evidence>
<keyword evidence="1" id="KW-0732">Signal</keyword>
<name>A0ABS5Q8J5_9PROT</name>
<reference evidence="2 3" key="1">
    <citation type="submission" date="2021-05" db="EMBL/GenBank/DDBJ databases">
        <title>Roseococcus sp. XZZS9, whole genome shotgun sequencing project.</title>
        <authorList>
            <person name="Zhao G."/>
            <person name="Shen L."/>
        </authorList>
    </citation>
    <scope>NUCLEOTIDE SEQUENCE [LARGE SCALE GENOMIC DNA]</scope>
    <source>
        <strain evidence="2 3">XZZS9</strain>
    </source>
</reference>
<dbReference type="InterPro" id="IPR011852">
    <property type="entry name" value="TRAP_TAXI"/>
</dbReference>
<dbReference type="Gene3D" id="3.40.190.10">
    <property type="entry name" value="Periplasmic binding protein-like II"/>
    <property type="match status" value="2"/>
</dbReference>
<dbReference type="Proteomes" id="UP000766336">
    <property type="component" value="Unassembled WGS sequence"/>
</dbReference>
<dbReference type="Pfam" id="PF16868">
    <property type="entry name" value="NMT1_3"/>
    <property type="match status" value="1"/>
</dbReference>
<sequence>MQRRSLLAVPALGLAAGAVPRGAGAQGTNQAHPALAIYTAGQGSPFVTYGNAIAALLSRQGITATVEASTGSLQNLTAVEDHANALGTAFLGSAWDAVQGTPAAGGRRHVNVRALWPMYETSFQVAALTSSGLTGFAQLNGKRVGAGPARGPAETFLVAAAEAAGIRVEIVSGSPAEMTQGLLGGGMDALWQGAIVPIPSILEALARAPGVVFGPGAEVVGRVTQRLPMLAPTTLPPGTYPGQTAPIESFAAWNFIVANRALPEETAYAITRAVLTVADPARDIGQVAATTRKEAAANNRVLPFHPGAARFYREAGVALNAPQPA</sequence>
<comment type="caution">
    <text evidence="2">The sequence shown here is derived from an EMBL/GenBank/DDBJ whole genome shotgun (WGS) entry which is preliminary data.</text>
</comment>
<dbReference type="RefSeq" id="WP_213668668.1">
    <property type="nucleotide sequence ID" value="NZ_JAHCDA010000001.1"/>
</dbReference>
<accession>A0ABS5Q8J5</accession>
<dbReference type="PANTHER" id="PTHR42941:SF1">
    <property type="entry name" value="SLL1037 PROTEIN"/>
    <property type="match status" value="1"/>
</dbReference>
<evidence type="ECO:0000313" key="3">
    <source>
        <dbReference type="Proteomes" id="UP000766336"/>
    </source>
</evidence>
<organism evidence="2 3">
    <name type="scientific">Roseococcus pinisoli</name>
    <dbReference type="NCBI Taxonomy" id="2835040"/>
    <lineage>
        <taxon>Bacteria</taxon>
        <taxon>Pseudomonadati</taxon>
        <taxon>Pseudomonadota</taxon>
        <taxon>Alphaproteobacteria</taxon>
        <taxon>Acetobacterales</taxon>
        <taxon>Roseomonadaceae</taxon>
        <taxon>Roseococcus</taxon>
    </lineage>
</organism>
<protein>
    <submittedName>
        <fullName evidence="2">TAXI family TRAP transporter solute-binding subunit</fullName>
    </submittedName>
</protein>
<proteinExistence type="predicted"/>
<dbReference type="SUPFAM" id="SSF53850">
    <property type="entry name" value="Periplasmic binding protein-like II"/>
    <property type="match status" value="1"/>
</dbReference>
<keyword evidence="3" id="KW-1185">Reference proteome</keyword>
<evidence type="ECO:0000313" key="2">
    <source>
        <dbReference type="EMBL" id="MBS7810019.1"/>
    </source>
</evidence>